<dbReference type="EMBL" id="VDEP01000205">
    <property type="protein sequence ID" value="KAA1124111.1"/>
    <property type="molecule type" value="Genomic_DNA"/>
</dbReference>
<dbReference type="InterPro" id="IPR007612">
    <property type="entry name" value="LOR"/>
</dbReference>
<evidence type="ECO:0000313" key="4">
    <source>
        <dbReference type="Proteomes" id="UP000325313"/>
    </source>
</evidence>
<dbReference type="EMBL" id="VSWC01000119">
    <property type="protein sequence ID" value="KAA1082958.1"/>
    <property type="molecule type" value="Genomic_DNA"/>
</dbReference>
<dbReference type="Proteomes" id="UP000324748">
    <property type="component" value="Unassembled WGS sequence"/>
</dbReference>
<reference evidence="3 4" key="1">
    <citation type="submission" date="2019-05" db="EMBL/GenBank/DDBJ databases">
        <title>Emergence of the Ug99 lineage of the wheat stem rust pathogen through somatic hybridization.</title>
        <authorList>
            <person name="Li F."/>
            <person name="Upadhyaya N.M."/>
            <person name="Sperschneider J."/>
            <person name="Matny O."/>
            <person name="Nguyen-Phuc H."/>
            <person name="Mago R."/>
            <person name="Raley C."/>
            <person name="Miller M.E."/>
            <person name="Silverstein K.A.T."/>
            <person name="Henningsen E."/>
            <person name="Hirsch C.D."/>
            <person name="Visser B."/>
            <person name="Pretorius Z.A."/>
            <person name="Steffenson B.J."/>
            <person name="Schwessinger B."/>
            <person name="Dodds P.N."/>
            <person name="Figueroa M."/>
        </authorList>
    </citation>
    <scope>NUCLEOTIDE SEQUENCE [LARGE SCALE GENOMIC DNA]</scope>
    <source>
        <strain evidence="1">21-0</strain>
        <strain evidence="2 4">Ug99</strain>
    </source>
</reference>
<dbReference type="AlphaFoldDB" id="A0A5B0RE68"/>
<evidence type="ECO:0000313" key="3">
    <source>
        <dbReference type="Proteomes" id="UP000324748"/>
    </source>
</evidence>
<dbReference type="OrthoDB" id="2496900at2759"/>
<dbReference type="Proteomes" id="UP000325313">
    <property type="component" value="Unassembled WGS sequence"/>
</dbReference>
<evidence type="ECO:0000313" key="2">
    <source>
        <dbReference type="EMBL" id="KAA1124111.1"/>
    </source>
</evidence>
<comment type="caution">
    <text evidence="2">The sequence shown here is derived from an EMBL/GenBank/DDBJ whole genome shotgun (WGS) entry which is preliminary data.</text>
</comment>
<gene>
    <name evidence="1" type="ORF">PGT21_021380</name>
    <name evidence="2" type="ORF">PGTUg99_028091</name>
</gene>
<accession>A0A5B0RE68</accession>
<keyword evidence="3" id="KW-1185">Reference proteome</keyword>
<dbReference type="Pfam" id="PF04525">
    <property type="entry name" value="LOR"/>
    <property type="match status" value="1"/>
</dbReference>
<sequence>MEAMDSALVNWLAINENINRLGLPRTPRSSISAFLKPQYPMMHFLPAFVSALSCLSFATQVSSSPHKADPAPLSKTFIMKENMDYTKGALPIYGPDGAIVYSFMRNIHDPVTGYTTVVLMNPTSEPLFVLRSSNNLCAHKTAYTGSAVSGSRKQQFNIDPNGLLKDHWSFSYVDSTGTQQNYKFARHYASKEGEIYHENGDLVAELRNQKRTDSWITTPSVHEVDTYTLSYAQDSPAVELVLLMGLVMSRVHDCGI</sequence>
<name>A0A5B0RE68_PUCGR</name>
<protein>
    <submittedName>
        <fullName evidence="2">Uncharacterized protein</fullName>
    </submittedName>
</protein>
<evidence type="ECO:0000313" key="1">
    <source>
        <dbReference type="EMBL" id="KAA1082958.1"/>
    </source>
</evidence>
<organism evidence="2 4">
    <name type="scientific">Puccinia graminis f. sp. tritici</name>
    <dbReference type="NCBI Taxonomy" id="56615"/>
    <lineage>
        <taxon>Eukaryota</taxon>
        <taxon>Fungi</taxon>
        <taxon>Dikarya</taxon>
        <taxon>Basidiomycota</taxon>
        <taxon>Pucciniomycotina</taxon>
        <taxon>Pucciniomycetes</taxon>
        <taxon>Pucciniales</taxon>
        <taxon>Pucciniaceae</taxon>
        <taxon>Puccinia</taxon>
    </lineage>
</organism>
<proteinExistence type="predicted"/>